<feature type="compositionally biased region" description="Basic and acidic residues" evidence="2">
    <location>
        <begin position="636"/>
        <end position="657"/>
    </location>
</feature>
<evidence type="ECO:0000313" key="5">
    <source>
        <dbReference type="Proteomes" id="UP000494106"/>
    </source>
</evidence>
<dbReference type="OrthoDB" id="10072016at2759"/>
<feature type="domain" description="DDE-1" evidence="3">
    <location>
        <begin position="248"/>
        <end position="372"/>
    </location>
</feature>
<feature type="region of interest" description="Disordered" evidence="2">
    <location>
        <begin position="624"/>
        <end position="657"/>
    </location>
</feature>
<dbReference type="PANTHER" id="PTHR19303">
    <property type="entry name" value="TRANSPOSON"/>
    <property type="match status" value="1"/>
</dbReference>
<dbReference type="GO" id="GO:0003677">
    <property type="term" value="F:DNA binding"/>
    <property type="evidence" value="ECO:0007669"/>
    <property type="project" value="TreeGrafter"/>
</dbReference>
<dbReference type="InterPro" id="IPR036397">
    <property type="entry name" value="RNaseH_sf"/>
</dbReference>
<dbReference type="AlphaFoldDB" id="A0A8S1AM22"/>
<reference evidence="4 5" key="1">
    <citation type="submission" date="2020-04" db="EMBL/GenBank/DDBJ databases">
        <authorList>
            <person name="Wallbank WR R."/>
            <person name="Pardo Diaz C."/>
            <person name="Kozak K."/>
            <person name="Martin S."/>
            <person name="Jiggins C."/>
            <person name="Moest M."/>
            <person name="Warren A I."/>
            <person name="Byers J.R.P. K."/>
            <person name="Montejo-Kovacevich G."/>
            <person name="Yen C E."/>
        </authorList>
    </citation>
    <scope>NUCLEOTIDE SEQUENCE [LARGE SCALE GENOMIC DNA]</scope>
</reference>
<accession>A0A8S1AM22</accession>
<dbReference type="GO" id="GO:0042254">
    <property type="term" value="P:ribosome biogenesis"/>
    <property type="evidence" value="ECO:0007669"/>
    <property type="project" value="InterPro"/>
</dbReference>
<sequence length="668" mass="76340">MGKNNKKGPKANVFKVAGAKSLKKSKAKAVNLGLKNADITRTSTSKYYHTPGIRRSYIGYTKTQLEECLAAIRAKDLTQQDASEFYKIPCSTIKYKLANKSNKNPGRQPTFTDSEEALFVKHISTLSECGFSFSNLDIKIVIRDYLNSRNRTVPLFRNNIPGKDWLKSFLDRHQSLYRRRVNDRAHVSEVSVTDFLEQVSNVIENLEPGNIYSYDEISFGDDLLKNTNVWRRKTKYPDIKTDAVEACFTVMFCGNAEGEAIPPLIISKSEHRYSTWAENGPVGASYSSTKYGWIDVITFENWFLSHLLPILRKRKGRKVVIGDSLSSHISLKVLSASEKENIRFMCLPPNSIHVLQPLENVYYQPLQQIWFELLLSWKIFKIKGNAATTMKADFPCLLRAALDLLPDIKENLINGFKETGIYPLSTQEPLKRLNKIRIANLKRKKIEHRQYYSEQSGYVSEPLEEGSYSWQIEAPNSSKEFYLDYEDNISSPMSCNDWEASAEPSNDVCLVVVNGDDILLVQFQQSNSLKNLLNVTMGDHVIVTRESYNCPGRVLDTGEEGAFVHCMKRRHFYWGWPSIKNTQFYDWEQILCKINAPKLIKKGCYSVPELIKQKVQDIDKEFMEINKNPKPSPSVPKEKPPREKKEKSKPVTKEDVSKVAEAVVGMDL</sequence>
<dbReference type="EMBL" id="CADEBC010000525">
    <property type="protein sequence ID" value="CAB3246391.1"/>
    <property type="molecule type" value="Genomic_DNA"/>
</dbReference>
<gene>
    <name evidence="4" type="ORF">APLA_LOCUS10858</name>
</gene>
<dbReference type="PANTHER" id="PTHR19303:SF74">
    <property type="entry name" value="POGO TRANSPOSABLE ELEMENT WITH KRAB DOMAIN"/>
    <property type="match status" value="1"/>
</dbReference>
<protein>
    <recommendedName>
        <fullName evidence="3">DDE-1 domain-containing protein</fullName>
    </recommendedName>
</protein>
<dbReference type="InterPro" id="IPR050863">
    <property type="entry name" value="CenT-Element_Derived"/>
</dbReference>
<dbReference type="Pfam" id="PF15679">
    <property type="entry name" value="DUF4665"/>
    <property type="match status" value="1"/>
</dbReference>
<dbReference type="Proteomes" id="UP000494106">
    <property type="component" value="Unassembled WGS sequence"/>
</dbReference>
<dbReference type="InterPro" id="IPR004875">
    <property type="entry name" value="DDE_SF_endonuclease_dom"/>
</dbReference>
<dbReference type="SUPFAM" id="SSF46689">
    <property type="entry name" value="Homeodomain-like"/>
    <property type="match status" value="1"/>
</dbReference>
<proteinExistence type="predicted"/>
<dbReference type="InterPro" id="IPR009057">
    <property type="entry name" value="Homeodomain-like_sf"/>
</dbReference>
<dbReference type="InterPro" id="IPR031389">
    <property type="entry name" value="RBIS"/>
</dbReference>
<organism evidence="4 5">
    <name type="scientific">Arctia plantaginis</name>
    <name type="common">Wood tiger moth</name>
    <name type="synonym">Phalaena plantaginis</name>
    <dbReference type="NCBI Taxonomy" id="874455"/>
    <lineage>
        <taxon>Eukaryota</taxon>
        <taxon>Metazoa</taxon>
        <taxon>Ecdysozoa</taxon>
        <taxon>Arthropoda</taxon>
        <taxon>Hexapoda</taxon>
        <taxon>Insecta</taxon>
        <taxon>Pterygota</taxon>
        <taxon>Neoptera</taxon>
        <taxon>Endopterygota</taxon>
        <taxon>Lepidoptera</taxon>
        <taxon>Glossata</taxon>
        <taxon>Ditrysia</taxon>
        <taxon>Noctuoidea</taxon>
        <taxon>Erebidae</taxon>
        <taxon>Arctiinae</taxon>
        <taxon>Arctia</taxon>
    </lineage>
</organism>
<comment type="subcellular location">
    <subcellularLocation>
        <location evidence="1">Nucleus</location>
    </subcellularLocation>
</comment>
<evidence type="ECO:0000256" key="1">
    <source>
        <dbReference type="ARBA" id="ARBA00004123"/>
    </source>
</evidence>
<name>A0A8S1AM22_ARCPL</name>
<dbReference type="GO" id="GO:0005634">
    <property type="term" value="C:nucleus"/>
    <property type="evidence" value="ECO:0007669"/>
    <property type="project" value="UniProtKB-SubCell"/>
</dbReference>
<evidence type="ECO:0000313" key="4">
    <source>
        <dbReference type="EMBL" id="CAB3246391.1"/>
    </source>
</evidence>
<evidence type="ECO:0000259" key="3">
    <source>
        <dbReference type="Pfam" id="PF03184"/>
    </source>
</evidence>
<evidence type="ECO:0000256" key="2">
    <source>
        <dbReference type="SAM" id="MobiDB-lite"/>
    </source>
</evidence>
<comment type="caution">
    <text evidence="4">The sequence shown here is derived from an EMBL/GenBank/DDBJ whole genome shotgun (WGS) entry which is preliminary data.</text>
</comment>
<keyword evidence="5" id="KW-1185">Reference proteome</keyword>
<dbReference type="Gene3D" id="1.10.10.60">
    <property type="entry name" value="Homeodomain-like"/>
    <property type="match status" value="1"/>
</dbReference>
<dbReference type="Pfam" id="PF03184">
    <property type="entry name" value="DDE_1"/>
    <property type="match status" value="1"/>
</dbReference>
<dbReference type="Gene3D" id="3.30.420.10">
    <property type="entry name" value="Ribonuclease H-like superfamily/Ribonuclease H"/>
    <property type="match status" value="1"/>
</dbReference>